<dbReference type="Gene3D" id="3.30.530.20">
    <property type="match status" value="1"/>
</dbReference>
<dbReference type="InterPro" id="IPR019587">
    <property type="entry name" value="Polyketide_cyclase/dehydratase"/>
</dbReference>
<dbReference type="AlphaFoldDB" id="A0A3B0TED7"/>
<sequence>MAFPRQVVWERLADIASHASWMKEATSIEFMTSQHTGVGTIVDVPTRVGPFATTDRIEFTAWNEPSDLAVRHSGVVSGTGTFMLDEMGPSLTTVTWQESIGLAHRLGGRLGEILARPIITRIWERNLRDLETQIATNHGTLTA</sequence>
<gene>
    <name evidence="1" type="ORF">MNBD_ACTINO02-3093</name>
</gene>
<dbReference type="EMBL" id="UOEK01000315">
    <property type="protein sequence ID" value="VAW05336.1"/>
    <property type="molecule type" value="Genomic_DNA"/>
</dbReference>
<name>A0A3B0TED7_9ZZZZ</name>
<proteinExistence type="predicted"/>
<accession>A0A3B0TED7</accession>
<dbReference type="SUPFAM" id="SSF55961">
    <property type="entry name" value="Bet v1-like"/>
    <property type="match status" value="1"/>
</dbReference>
<dbReference type="InterPro" id="IPR023393">
    <property type="entry name" value="START-like_dom_sf"/>
</dbReference>
<dbReference type="CDD" id="cd07812">
    <property type="entry name" value="SRPBCC"/>
    <property type="match status" value="1"/>
</dbReference>
<protein>
    <submittedName>
        <fullName evidence="1">Uncharacterized protein</fullName>
    </submittedName>
</protein>
<reference evidence="1" key="1">
    <citation type="submission" date="2018-06" db="EMBL/GenBank/DDBJ databases">
        <authorList>
            <person name="Zhirakovskaya E."/>
        </authorList>
    </citation>
    <scope>NUCLEOTIDE SEQUENCE</scope>
</reference>
<organism evidence="1">
    <name type="scientific">hydrothermal vent metagenome</name>
    <dbReference type="NCBI Taxonomy" id="652676"/>
    <lineage>
        <taxon>unclassified sequences</taxon>
        <taxon>metagenomes</taxon>
        <taxon>ecological metagenomes</taxon>
    </lineage>
</organism>
<evidence type="ECO:0000313" key="1">
    <source>
        <dbReference type="EMBL" id="VAW05336.1"/>
    </source>
</evidence>
<dbReference type="Pfam" id="PF10604">
    <property type="entry name" value="Polyketide_cyc2"/>
    <property type="match status" value="1"/>
</dbReference>